<dbReference type="InterPro" id="IPR018494">
    <property type="entry name" value="Oxysterol-bd_CS"/>
</dbReference>
<dbReference type="InterPro" id="IPR000648">
    <property type="entry name" value="Oxysterol-bd"/>
</dbReference>
<dbReference type="Gene3D" id="2.40.160.120">
    <property type="match status" value="1"/>
</dbReference>
<evidence type="ECO:0000256" key="1">
    <source>
        <dbReference type="ARBA" id="ARBA00008842"/>
    </source>
</evidence>
<comment type="similarity">
    <text evidence="1 3">Belongs to the OSBP family.</text>
</comment>
<dbReference type="InterPro" id="IPR037239">
    <property type="entry name" value="OSBP_sf"/>
</dbReference>
<keyword evidence="6" id="KW-1185">Reference proteome</keyword>
<proteinExistence type="inferred from homology"/>
<dbReference type="GO" id="GO:0120009">
    <property type="term" value="P:intermembrane lipid transfer"/>
    <property type="evidence" value="ECO:0007669"/>
    <property type="project" value="UniProtKB-ARBA"/>
</dbReference>
<dbReference type="GO" id="GO:0005829">
    <property type="term" value="C:cytosol"/>
    <property type="evidence" value="ECO:0007669"/>
    <property type="project" value="TreeGrafter"/>
</dbReference>
<comment type="caution">
    <text evidence="5">The sequence shown here is derived from an EMBL/GenBank/DDBJ whole genome shotgun (WGS) entry which is preliminary data.</text>
</comment>
<evidence type="ECO:0000256" key="2">
    <source>
        <dbReference type="ARBA" id="ARBA00023121"/>
    </source>
</evidence>
<dbReference type="InParanoid" id="A0A1V9XK29"/>
<name>A0A1V9XK29_9ACAR</name>
<dbReference type="GO" id="GO:0005886">
    <property type="term" value="C:plasma membrane"/>
    <property type="evidence" value="ECO:0007669"/>
    <property type="project" value="TreeGrafter"/>
</dbReference>
<dbReference type="OrthoDB" id="416222at2759"/>
<dbReference type="FunFam" id="2.40.160.120:FF:000001">
    <property type="entry name" value="Oxysterol-binding protein"/>
    <property type="match status" value="1"/>
</dbReference>
<sequence>MLKWLKGLFARLRPRLGWRRSTSSSGGRTSGSLRLEDCEFNSYSGTPWAGPSPVACSPQAVTRTPYVKNSTKWGRARLPHPQLEYRLSLWSILKKFCGKEFYRLAMPVEMNEPLSFLQRLTEILEYADLLEQAAAEDSSVNRMQCIAAFAVASLSSNLDRLRKPFNPLLGETFELDRSREESGCFRVVCEQVSHHPPVSALYAESGRGAYEMECSVNPRLIFWGKSIEIKPQGLTYLKLPKRGNEVYVWKSVDCRLQNILIGELYFEQHGEQTIHCQKTGLRCRIRYLQSESAEKMHKVEGEIVDCNGKIMSTLSGYWSKEIFFSEHNSEVLLWTAEPRPVDSRQYYNFTSMAMALNEMPIWYSHRRAPYDEHERMSLSQLEAISPAPTDSRFRLDIRRLEKGDIEAAAAEKGRLEEKQREARKARSNAGTEWRPMWFEKATEDHWMYRGGFWKRKNNVNLPDIF</sequence>
<evidence type="ECO:0000256" key="3">
    <source>
        <dbReference type="RuleBase" id="RU003844"/>
    </source>
</evidence>
<dbReference type="Pfam" id="PF01237">
    <property type="entry name" value="Oxysterol_BP"/>
    <property type="match status" value="1"/>
</dbReference>
<evidence type="ECO:0000313" key="6">
    <source>
        <dbReference type="Proteomes" id="UP000192247"/>
    </source>
</evidence>
<dbReference type="Proteomes" id="UP000192247">
    <property type="component" value="Unassembled WGS sequence"/>
</dbReference>
<protein>
    <recommendedName>
        <fullName evidence="4">Oxysterol-binding protein</fullName>
    </recommendedName>
</protein>
<dbReference type="PANTHER" id="PTHR10972">
    <property type="entry name" value="OXYSTEROL-BINDING PROTEIN-RELATED"/>
    <property type="match status" value="1"/>
</dbReference>
<dbReference type="EMBL" id="MNPL01009077">
    <property type="protein sequence ID" value="OQR73894.1"/>
    <property type="molecule type" value="Genomic_DNA"/>
</dbReference>
<keyword evidence="4" id="KW-0445">Lipid transport</keyword>
<organism evidence="5 6">
    <name type="scientific">Tropilaelaps mercedesae</name>
    <dbReference type="NCBI Taxonomy" id="418985"/>
    <lineage>
        <taxon>Eukaryota</taxon>
        <taxon>Metazoa</taxon>
        <taxon>Ecdysozoa</taxon>
        <taxon>Arthropoda</taxon>
        <taxon>Chelicerata</taxon>
        <taxon>Arachnida</taxon>
        <taxon>Acari</taxon>
        <taxon>Parasitiformes</taxon>
        <taxon>Mesostigmata</taxon>
        <taxon>Gamasina</taxon>
        <taxon>Dermanyssoidea</taxon>
        <taxon>Laelapidae</taxon>
        <taxon>Tropilaelaps</taxon>
    </lineage>
</organism>
<keyword evidence="4" id="KW-0813">Transport</keyword>
<dbReference type="Gene3D" id="3.30.70.3490">
    <property type="match status" value="1"/>
</dbReference>
<dbReference type="SUPFAM" id="SSF144000">
    <property type="entry name" value="Oxysterol-binding protein-like"/>
    <property type="match status" value="1"/>
</dbReference>
<dbReference type="PANTHER" id="PTHR10972:SF209">
    <property type="entry name" value="OXYSTEROL-BINDING PROTEIN"/>
    <property type="match status" value="1"/>
</dbReference>
<dbReference type="AlphaFoldDB" id="A0A1V9XK29"/>
<accession>A0A1V9XK29</accession>
<dbReference type="GO" id="GO:0097038">
    <property type="term" value="C:perinuclear endoplasmic reticulum"/>
    <property type="evidence" value="ECO:0007669"/>
    <property type="project" value="TreeGrafter"/>
</dbReference>
<dbReference type="PROSITE" id="PS01013">
    <property type="entry name" value="OSBP"/>
    <property type="match status" value="1"/>
</dbReference>
<gene>
    <name evidence="5" type="ORF">BIW11_09445</name>
</gene>
<keyword evidence="2" id="KW-0446">Lipid-binding</keyword>
<dbReference type="FunCoup" id="A0A1V9XK29">
    <property type="interactions" value="809"/>
</dbReference>
<dbReference type="GO" id="GO:0032934">
    <property type="term" value="F:sterol binding"/>
    <property type="evidence" value="ECO:0007669"/>
    <property type="project" value="TreeGrafter"/>
</dbReference>
<evidence type="ECO:0000313" key="5">
    <source>
        <dbReference type="EMBL" id="OQR73894.1"/>
    </source>
</evidence>
<dbReference type="STRING" id="418985.A0A1V9XK29"/>
<evidence type="ECO:0000256" key="4">
    <source>
        <dbReference type="RuleBase" id="RU003845"/>
    </source>
</evidence>
<reference evidence="5 6" key="1">
    <citation type="journal article" date="2017" name="Gigascience">
        <title>Draft genome of the honey bee ectoparasitic mite, Tropilaelaps mercedesae, is shaped by the parasitic life history.</title>
        <authorList>
            <person name="Dong X."/>
            <person name="Armstrong S.D."/>
            <person name="Xia D."/>
            <person name="Makepeace B.L."/>
            <person name="Darby A.C."/>
            <person name="Kadowaki T."/>
        </authorList>
    </citation>
    <scope>NUCLEOTIDE SEQUENCE [LARGE SCALE GENOMIC DNA]</scope>
    <source>
        <strain evidence="5">Wuxi-XJTLU</strain>
    </source>
</reference>